<accession>A0A316ENE6</accession>
<dbReference type="Gene3D" id="3.10.180.10">
    <property type="entry name" value="2,3-Dihydroxybiphenyl 1,2-Dioxygenase, domain 1"/>
    <property type="match status" value="1"/>
</dbReference>
<dbReference type="PANTHER" id="PTHR43048:SF6">
    <property type="entry name" value="BLR8189 PROTEIN"/>
    <property type="match status" value="1"/>
</dbReference>
<comment type="caution">
    <text evidence="4">The sequence shown here is derived from an EMBL/GenBank/DDBJ whole genome shotgun (WGS) entry which is preliminary data.</text>
</comment>
<keyword evidence="4" id="KW-0223">Dioxygenase</keyword>
<evidence type="ECO:0000256" key="1">
    <source>
        <dbReference type="ARBA" id="ARBA00022723"/>
    </source>
</evidence>
<dbReference type="InterPro" id="IPR037523">
    <property type="entry name" value="VOC_core"/>
</dbReference>
<dbReference type="GO" id="GO:0051213">
    <property type="term" value="F:dioxygenase activity"/>
    <property type="evidence" value="ECO:0007669"/>
    <property type="project" value="UniProtKB-KW"/>
</dbReference>
<dbReference type="Pfam" id="PF00903">
    <property type="entry name" value="Glyoxalase"/>
    <property type="match status" value="1"/>
</dbReference>
<keyword evidence="4" id="KW-0560">Oxidoreductase</keyword>
<dbReference type="PROSITE" id="PS51819">
    <property type="entry name" value="VOC"/>
    <property type="match status" value="1"/>
</dbReference>
<feature type="chain" id="PRO_5016273564" evidence="2">
    <location>
        <begin position="48"/>
        <end position="220"/>
    </location>
</feature>
<keyword evidence="1" id="KW-0479">Metal-binding</keyword>
<proteinExistence type="predicted"/>
<reference evidence="4 5" key="1">
    <citation type="submission" date="2018-05" db="EMBL/GenBank/DDBJ databases">
        <title>Genomic Encyclopedia of Type Strains, Phase IV (KMG-V): Genome sequencing to study the core and pangenomes of soil and plant-associated prokaryotes.</title>
        <authorList>
            <person name="Whitman W."/>
        </authorList>
    </citation>
    <scope>NUCLEOTIDE SEQUENCE [LARGE SCALE GENOMIC DNA]</scope>
    <source>
        <strain evidence="4 5">SLV-132</strain>
    </source>
</reference>
<feature type="signal peptide" evidence="2">
    <location>
        <begin position="1"/>
        <end position="47"/>
    </location>
</feature>
<dbReference type="InterPro" id="IPR004360">
    <property type="entry name" value="Glyas_Fos-R_dOase_dom"/>
</dbReference>
<name>A0A316ENE6_9BURK</name>
<sequence>MRFFGFYFECGASSICCEYDSPFRFLMTSLKLGLLSAAIALGTSAYAAPSPMAAATSAIPATTTLQVSTLDHVGMNVPDIDAAVTFFSDLFGARIVSDMHPEGIPAAWKTQFRWHPTSDLKRFVMVQLTGGPKVELFQYEGPDIDRSHPHGDDIGASHIALRTDNIARSLSIVKAKGLKVLNEPITNADGVQWFYFLTPWGAQIELVSFTNPSHSRTRTQ</sequence>
<keyword evidence="4" id="KW-0456">Lyase</keyword>
<organism evidence="4 5">
    <name type="scientific">Cupriavidus plantarum</name>
    <dbReference type="NCBI Taxonomy" id="942865"/>
    <lineage>
        <taxon>Bacteria</taxon>
        <taxon>Pseudomonadati</taxon>
        <taxon>Pseudomonadota</taxon>
        <taxon>Betaproteobacteria</taxon>
        <taxon>Burkholderiales</taxon>
        <taxon>Burkholderiaceae</taxon>
        <taxon>Cupriavidus</taxon>
    </lineage>
</organism>
<dbReference type="SUPFAM" id="SSF54593">
    <property type="entry name" value="Glyoxalase/Bleomycin resistance protein/Dihydroxybiphenyl dioxygenase"/>
    <property type="match status" value="1"/>
</dbReference>
<keyword evidence="2" id="KW-0732">Signal</keyword>
<dbReference type="GO" id="GO:0004493">
    <property type="term" value="F:methylmalonyl-CoA epimerase activity"/>
    <property type="evidence" value="ECO:0007669"/>
    <property type="project" value="TreeGrafter"/>
</dbReference>
<keyword evidence="5" id="KW-1185">Reference proteome</keyword>
<dbReference type="EMBL" id="QGGT01000004">
    <property type="protein sequence ID" value="PWK33506.1"/>
    <property type="molecule type" value="Genomic_DNA"/>
</dbReference>
<feature type="domain" description="VOC" evidence="3">
    <location>
        <begin position="69"/>
        <end position="209"/>
    </location>
</feature>
<dbReference type="GO" id="GO:0046872">
    <property type="term" value="F:metal ion binding"/>
    <property type="evidence" value="ECO:0007669"/>
    <property type="project" value="UniProtKB-KW"/>
</dbReference>
<evidence type="ECO:0000313" key="5">
    <source>
        <dbReference type="Proteomes" id="UP000245754"/>
    </source>
</evidence>
<dbReference type="AlphaFoldDB" id="A0A316ENE6"/>
<dbReference type="InterPro" id="IPR029068">
    <property type="entry name" value="Glyas_Bleomycin-R_OHBP_Dase"/>
</dbReference>
<dbReference type="GO" id="GO:0046491">
    <property type="term" value="P:L-methylmalonyl-CoA metabolic process"/>
    <property type="evidence" value="ECO:0007669"/>
    <property type="project" value="TreeGrafter"/>
</dbReference>
<protein>
    <submittedName>
        <fullName evidence="4">Catechol 2,3-dioxygenase-like lactoylglutathione lyase family enzyme</fullName>
    </submittedName>
</protein>
<dbReference type="PANTHER" id="PTHR43048">
    <property type="entry name" value="METHYLMALONYL-COA EPIMERASE"/>
    <property type="match status" value="1"/>
</dbReference>
<dbReference type="InterPro" id="IPR051785">
    <property type="entry name" value="MMCE/EMCE_epimerase"/>
</dbReference>
<dbReference type="GO" id="GO:0016829">
    <property type="term" value="F:lyase activity"/>
    <property type="evidence" value="ECO:0007669"/>
    <property type="project" value="UniProtKB-KW"/>
</dbReference>
<dbReference type="Proteomes" id="UP000245754">
    <property type="component" value="Unassembled WGS sequence"/>
</dbReference>
<evidence type="ECO:0000256" key="2">
    <source>
        <dbReference type="SAM" id="SignalP"/>
    </source>
</evidence>
<evidence type="ECO:0000259" key="3">
    <source>
        <dbReference type="PROSITE" id="PS51819"/>
    </source>
</evidence>
<evidence type="ECO:0000313" key="4">
    <source>
        <dbReference type="EMBL" id="PWK33506.1"/>
    </source>
</evidence>
<gene>
    <name evidence="4" type="ORF">C7419_104181</name>
</gene>